<name>A0A7T0BXQ9_9BACT</name>
<protein>
    <submittedName>
        <fullName evidence="1">Uncharacterized protein</fullName>
    </submittedName>
</protein>
<dbReference type="EMBL" id="CP048685">
    <property type="protein sequence ID" value="QPJ62891.1"/>
    <property type="molecule type" value="Genomic_DNA"/>
</dbReference>
<gene>
    <name evidence="1" type="ORF">G3M70_13815</name>
</gene>
<sequence length="94" mass="11086">MNKTNDFVGLNEFDDYAKKFGWLYDNSWPFKNQNWESYFGPGEFSGYQMLRQTSGKMVLIKIAKPEPIAVWSGQVLTYSDFDKMIREIKYFAES</sequence>
<accession>A0A7T0BXQ9</accession>
<dbReference type="KEGG" id="nli:G3M70_13815"/>
<evidence type="ECO:0000313" key="2">
    <source>
        <dbReference type="Proteomes" id="UP000594688"/>
    </source>
</evidence>
<reference evidence="1 2" key="1">
    <citation type="submission" date="2020-02" db="EMBL/GenBank/DDBJ databases">
        <title>Genomic and physiological characterization of two novel Nitrospinaceae genera.</title>
        <authorList>
            <person name="Mueller A.J."/>
            <person name="Jung M.-Y."/>
            <person name="Strachan C.R."/>
            <person name="Herbold C.W."/>
            <person name="Kirkegaard R.H."/>
            <person name="Daims H."/>
        </authorList>
    </citation>
    <scope>NUCLEOTIDE SEQUENCE [LARGE SCALE GENOMIC DNA]</scope>
    <source>
        <strain evidence="1">EB</strain>
    </source>
</reference>
<dbReference type="Proteomes" id="UP000594688">
    <property type="component" value="Chromosome"/>
</dbReference>
<dbReference type="AlphaFoldDB" id="A0A7T0BXQ9"/>
<evidence type="ECO:0000313" key="1">
    <source>
        <dbReference type="EMBL" id="QPJ62891.1"/>
    </source>
</evidence>
<organism evidence="1 2">
    <name type="scientific">Candidatus Nitronauta litoralis</name>
    <dbReference type="NCBI Taxonomy" id="2705533"/>
    <lineage>
        <taxon>Bacteria</taxon>
        <taxon>Pseudomonadati</taxon>
        <taxon>Nitrospinota/Tectimicrobiota group</taxon>
        <taxon>Nitrospinota</taxon>
        <taxon>Nitrospinia</taxon>
        <taxon>Nitrospinales</taxon>
        <taxon>Nitrospinaceae</taxon>
        <taxon>Candidatus Nitronauta</taxon>
    </lineage>
</organism>
<proteinExistence type="predicted"/>